<reference evidence="2 3" key="1">
    <citation type="submission" date="2018-11" db="EMBL/GenBank/DDBJ databases">
        <title>Bradyrhizobium sp. nov., isolated from effective nodules of peanut in China.</title>
        <authorList>
            <person name="Li Y."/>
        </authorList>
    </citation>
    <scope>NUCLEOTIDE SEQUENCE [LARGE SCALE GENOMIC DNA]</scope>
    <source>
        <strain evidence="2 3">CCBAU 51770</strain>
    </source>
</reference>
<evidence type="ECO:0000313" key="2">
    <source>
        <dbReference type="EMBL" id="RXG85271.1"/>
    </source>
</evidence>
<proteinExistence type="predicted"/>
<dbReference type="AlphaFoldDB" id="A0A4Q0Q885"/>
<dbReference type="Proteomes" id="UP000290174">
    <property type="component" value="Unassembled WGS sequence"/>
</dbReference>
<accession>A0A4Q0Q885</accession>
<dbReference type="EMBL" id="RKMK01000060">
    <property type="protein sequence ID" value="RXG85271.1"/>
    <property type="molecule type" value="Genomic_DNA"/>
</dbReference>
<dbReference type="InterPro" id="IPR021937">
    <property type="entry name" value="DUF3551"/>
</dbReference>
<feature type="signal peptide" evidence="1">
    <location>
        <begin position="1"/>
        <end position="29"/>
    </location>
</feature>
<dbReference type="Pfam" id="PF12071">
    <property type="entry name" value="DUF3551"/>
    <property type="match status" value="1"/>
</dbReference>
<protein>
    <submittedName>
        <fullName evidence="2">DUF3551 domain-containing protein</fullName>
    </submittedName>
</protein>
<evidence type="ECO:0000313" key="3">
    <source>
        <dbReference type="Proteomes" id="UP000290174"/>
    </source>
</evidence>
<gene>
    <name evidence="2" type="ORF">EAS61_36720</name>
</gene>
<name>A0A4Q0Q885_9BRAD</name>
<evidence type="ECO:0000256" key="1">
    <source>
        <dbReference type="SAM" id="SignalP"/>
    </source>
</evidence>
<sequence length="91" mass="9992">MTKTIALSTIAAAALAAATFWCTAEPASAKNYEYCRVDYTLGSPRNCGFDTMEQCMAMISGRGGSCTRDPFYQTETESFAYAPKNTGRRHR</sequence>
<dbReference type="RefSeq" id="WP_128957104.1">
    <property type="nucleotide sequence ID" value="NZ_RKMK01000060.1"/>
</dbReference>
<feature type="chain" id="PRO_5020742921" evidence="1">
    <location>
        <begin position="30"/>
        <end position="91"/>
    </location>
</feature>
<comment type="caution">
    <text evidence="2">The sequence shown here is derived from an EMBL/GenBank/DDBJ whole genome shotgun (WGS) entry which is preliminary data.</text>
</comment>
<organism evidence="2 3">
    <name type="scientific">Bradyrhizobium zhanjiangense</name>
    <dbReference type="NCBI Taxonomy" id="1325107"/>
    <lineage>
        <taxon>Bacteria</taxon>
        <taxon>Pseudomonadati</taxon>
        <taxon>Pseudomonadota</taxon>
        <taxon>Alphaproteobacteria</taxon>
        <taxon>Hyphomicrobiales</taxon>
        <taxon>Nitrobacteraceae</taxon>
        <taxon>Bradyrhizobium</taxon>
    </lineage>
</organism>
<keyword evidence="1" id="KW-0732">Signal</keyword>